<comment type="caution">
    <text evidence="1">The sequence shown here is derived from an EMBL/GenBank/DDBJ whole genome shotgun (WGS) entry which is preliminary data.</text>
</comment>
<accession>A0A9N8ZW79</accession>
<organism evidence="1 2">
    <name type="scientific">Funneliformis caledonium</name>
    <dbReference type="NCBI Taxonomy" id="1117310"/>
    <lineage>
        <taxon>Eukaryota</taxon>
        <taxon>Fungi</taxon>
        <taxon>Fungi incertae sedis</taxon>
        <taxon>Mucoromycota</taxon>
        <taxon>Glomeromycotina</taxon>
        <taxon>Glomeromycetes</taxon>
        <taxon>Glomerales</taxon>
        <taxon>Glomeraceae</taxon>
        <taxon>Funneliformis</taxon>
    </lineage>
</organism>
<dbReference type="EMBL" id="CAJVPQ010000775">
    <property type="protein sequence ID" value="CAG8509467.1"/>
    <property type="molecule type" value="Genomic_DNA"/>
</dbReference>
<protein>
    <submittedName>
        <fullName evidence="1">5554_t:CDS:1</fullName>
    </submittedName>
</protein>
<dbReference type="OrthoDB" id="10367718at2759"/>
<evidence type="ECO:0000313" key="2">
    <source>
        <dbReference type="Proteomes" id="UP000789570"/>
    </source>
</evidence>
<proteinExistence type="predicted"/>
<dbReference type="AlphaFoldDB" id="A0A9N8ZW79"/>
<evidence type="ECO:0000313" key="1">
    <source>
        <dbReference type="EMBL" id="CAG8509467.1"/>
    </source>
</evidence>
<dbReference type="Proteomes" id="UP000789570">
    <property type="component" value="Unassembled WGS sequence"/>
</dbReference>
<keyword evidence="2" id="KW-1185">Reference proteome</keyword>
<name>A0A9N8ZW79_9GLOM</name>
<sequence>MTQDTFYDQSTTTVSTISTRSKNKTKQIEVEYRLKRSIYGSDEAEQPTIINTTTATTNTTGGMKLFGLKDFNELQYDAFLELQILTFGYDCPNDEYLIRFLENNGKNLKDERELLDFIVEFHLKRFMSYQLILEFTIGFRTVKN</sequence>
<gene>
    <name evidence="1" type="ORF">FCALED_LOCUS4119</name>
</gene>
<reference evidence="1" key="1">
    <citation type="submission" date="2021-06" db="EMBL/GenBank/DDBJ databases">
        <authorList>
            <person name="Kallberg Y."/>
            <person name="Tangrot J."/>
            <person name="Rosling A."/>
        </authorList>
    </citation>
    <scope>NUCLEOTIDE SEQUENCE</scope>
    <source>
        <strain evidence="1">UK204</strain>
    </source>
</reference>